<dbReference type="SUPFAM" id="SSF51569">
    <property type="entry name" value="Aldolase"/>
    <property type="match status" value="1"/>
</dbReference>
<comment type="similarity">
    <text evidence="3">Belongs to the KHG/KDPG aldolase family.</text>
</comment>
<keyword evidence="7" id="KW-0704">Schiff base</keyword>
<dbReference type="InterPro" id="IPR013785">
    <property type="entry name" value="Aldolase_TIM"/>
</dbReference>
<dbReference type="CDD" id="cd00452">
    <property type="entry name" value="KDPG_aldolase"/>
    <property type="match status" value="1"/>
</dbReference>
<dbReference type="InterPro" id="IPR031338">
    <property type="entry name" value="KDPG/KHG_AS_2"/>
</dbReference>
<dbReference type="PROSITE" id="PS00160">
    <property type="entry name" value="ALDOLASE_KDPG_KHG_2"/>
    <property type="match status" value="1"/>
</dbReference>
<dbReference type="NCBIfam" id="TIGR01182">
    <property type="entry name" value="eda"/>
    <property type="match status" value="1"/>
</dbReference>
<evidence type="ECO:0000256" key="6">
    <source>
        <dbReference type="ARBA" id="ARBA00023239"/>
    </source>
</evidence>
<comment type="pathway">
    <text evidence="2">Carbohydrate acid metabolism; 2-dehydro-3-deoxy-D-gluconate degradation; D-glyceraldehyde 3-phosphate and pyruvate from 2-dehydro-3-deoxy-D-gluconate: step 2/2.</text>
</comment>
<organism evidence="9 10">
    <name type="scientific">Candidatus Pullilachnospira stercoravium</name>
    <dbReference type="NCBI Taxonomy" id="2840913"/>
    <lineage>
        <taxon>Bacteria</taxon>
        <taxon>Bacillati</taxon>
        <taxon>Bacillota</taxon>
        <taxon>Clostridia</taxon>
        <taxon>Lachnospirales</taxon>
        <taxon>Lachnospiraceae</taxon>
        <taxon>Lachnospiraceae incertae sedis</taxon>
        <taxon>Candidatus Pullilachnospira</taxon>
    </lineage>
</organism>
<dbReference type="PROSITE" id="PS00159">
    <property type="entry name" value="ALDOLASE_KDPG_KHG_1"/>
    <property type="match status" value="1"/>
</dbReference>
<dbReference type="PANTHER" id="PTHR30246">
    <property type="entry name" value="2-KETO-3-DEOXY-6-PHOSPHOGLUCONATE ALDOLASE"/>
    <property type="match status" value="1"/>
</dbReference>
<evidence type="ECO:0000313" key="9">
    <source>
        <dbReference type="EMBL" id="HIV13451.1"/>
    </source>
</evidence>
<gene>
    <name evidence="9" type="primary">eda</name>
    <name evidence="9" type="ORF">IAA63_09985</name>
</gene>
<evidence type="ECO:0000256" key="3">
    <source>
        <dbReference type="ARBA" id="ARBA00006906"/>
    </source>
</evidence>
<dbReference type="GO" id="GO:0008675">
    <property type="term" value="F:2-dehydro-3-deoxy-phosphogluconate aldolase activity"/>
    <property type="evidence" value="ECO:0007669"/>
    <property type="project" value="UniProtKB-EC"/>
</dbReference>
<evidence type="ECO:0000256" key="2">
    <source>
        <dbReference type="ARBA" id="ARBA00004736"/>
    </source>
</evidence>
<evidence type="ECO:0000256" key="4">
    <source>
        <dbReference type="ARBA" id="ARBA00011233"/>
    </source>
</evidence>
<name>A0A9D1T6P7_9FIRM</name>
<dbReference type="EMBL" id="DVON01000208">
    <property type="protein sequence ID" value="HIV13451.1"/>
    <property type="molecule type" value="Genomic_DNA"/>
</dbReference>
<evidence type="ECO:0000313" key="10">
    <source>
        <dbReference type="Proteomes" id="UP000886723"/>
    </source>
</evidence>
<keyword evidence="8" id="KW-0119">Carbohydrate metabolism</keyword>
<comment type="catalytic activity">
    <reaction evidence="1">
        <text>2-dehydro-3-deoxy-6-phospho-D-gluconate = D-glyceraldehyde 3-phosphate + pyruvate</text>
        <dbReference type="Rhea" id="RHEA:17089"/>
        <dbReference type="ChEBI" id="CHEBI:15361"/>
        <dbReference type="ChEBI" id="CHEBI:57569"/>
        <dbReference type="ChEBI" id="CHEBI:59776"/>
        <dbReference type="EC" id="4.1.2.14"/>
    </reaction>
</comment>
<dbReference type="InterPro" id="IPR000887">
    <property type="entry name" value="Aldlse_KDPG_KHG"/>
</dbReference>
<dbReference type="EC" id="4.1.2.14" evidence="5"/>
<proteinExistence type="inferred from homology"/>
<evidence type="ECO:0000256" key="5">
    <source>
        <dbReference type="ARBA" id="ARBA00013063"/>
    </source>
</evidence>
<evidence type="ECO:0000256" key="8">
    <source>
        <dbReference type="ARBA" id="ARBA00023277"/>
    </source>
</evidence>
<dbReference type="InterPro" id="IPR031337">
    <property type="entry name" value="KDPG/KHG_AS_1"/>
</dbReference>
<reference evidence="9" key="2">
    <citation type="journal article" date="2021" name="PeerJ">
        <title>Extensive microbial diversity within the chicken gut microbiome revealed by metagenomics and culture.</title>
        <authorList>
            <person name="Gilroy R."/>
            <person name="Ravi A."/>
            <person name="Getino M."/>
            <person name="Pursley I."/>
            <person name="Horton D.L."/>
            <person name="Alikhan N.F."/>
            <person name="Baker D."/>
            <person name="Gharbi K."/>
            <person name="Hall N."/>
            <person name="Watson M."/>
            <person name="Adriaenssens E.M."/>
            <person name="Foster-Nyarko E."/>
            <person name="Jarju S."/>
            <person name="Secka A."/>
            <person name="Antonio M."/>
            <person name="Oren A."/>
            <person name="Chaudhuri R.R."/>
            <person name="La Ragione R."/>
            <person name="Hildebrand F."/>
            <person name="Pallen M.J."/>
        </authorList>
    </citation>
    <scope>NUCLEOTIDE SEQUENCE</scope>
    <source>
        <strain evidence="9">ChiBcec2-4451</strain>
    </source>
</reference>
<dbReference type="AlphaFoldDB" id="A0A9D1T6P7"/>
<sequence length="212" mass="22882">MNDVLKRIEQYKVVPVVVLENTDHAAPLAKALTGGGLPCAEVTFRTAAAEASIRLMKQTCPEMLVGAGTVINMEQVERALHAGAEFIVSPGFDSEIVDYCLVNHIPVLPGCVTPTEVIRAVKRGMHVVKFFPAEQYGGVDTIRALASAFPGLRFMPTGGIGPSNLKEYLRCDKVFACGGSWMVKKELIAAGNFDRIRELTRGAVRTASHVRG</sequence>
<dbReference type="Gene3D" id="3.20.20.70">
    <property type="entry name" value="Aldolase class I"/>
    <property type="match status" value="1"/>
</dbReference>
<reference evidence="9" key="1">
    <citation type="submission" date="2020-10" db="EMBL/GenBank/DDBJ databases">
        <authorList>
            <person name="Gilroy R."/>
        </authorList>
    </citation>
    <scope>NUCLEOTIDE SEQUENCE</scope>
    <source>
        <strain evidence="9">ChiBcec2-4451</strain>
    </source>
</reference>
<evidence type="ECO:0000256" key="7">
    <source>
        <dbReference type="ARBA" id="ARBA00023270"/>
    </source>
</evidence>
<dbReference type="PANTHER" id="PTHR30246:SF1">
    <property type="entry name" value="2-DEHYDRO-3-DEOXY-6-PHOSPHOGALACTONATE ALDOLASE-RELATED"/>
    <property type="match status" value="1"/>
</dbReference>
<evidence type="ECO:0000256" key="1">
    <source>
        <dbReference type="ARBA" id="ARBA00000654"/>
    </source>
</evidence>
<comment type="subunit">
    <text evidence="4">Homotrimer.</text>
</comment>
<dbReference type="Proteomes" id="UP000886723">
    <property type="component" value="Unassembled WGS sequence"/>
</dbReference>
<dbReference type="Pfam" id="PF01081">
    <property type="entry name" value="Aldolase"/>
    <property type="match status" value="1"/>
</dbReference>
<protein>
    <recommendedName>
        <fullName evidence="5">2-dehydro-3-deoxy-phosphogluconate aldolase</fullName>
        <ecNumber evidence="5">4.1.2.14</ecNumber>
    </recommendedName>
</protein>
<dbReference type="NCBIfam" id="NF004325">
    <property type="entry name" value="PRK05718.1"/>
    <property type="match status" value="1"/>
</dbReference>
<comment type="caution">
    <text evidence="9">The sequence shown here is derived from an EMBL/GenBank/DDBJ whole genome shotgun (WGS) entry which is preliminary data.</text>
</comment>
<keyword evidence="6 9" id="KW-0456">Lyase</keyword>
<accession>A0A9D1T6P7</accession>